<name>A0ABN9TKS4_9DINO</name>
<evidence type="ECO:0000313" key="3">
    <source>
        <dbReference type="EMBL" id="CAK0846572.1"/>
    </source>
</evidence>
<organism evidence="3 4">
    <name type="scientific">Prorocentrum cordatum</name>
    <dbReference type="NCBI Taxonomy" id="2364126"/>
    <lineage>
        <taxon>Eukaryota</taxon>
        <taxon>Sar</taxon>
        <taxon>Alveolata</taxon>
        <taxon>Dinophyceae</taxon>
        <taxon>Prorocentrales</taxon>
        <taxon>Prorocentraceae</taxon>
        <taxon>Prorocentrum</taxon>
    </lineage>
</organism>
<keyword evidence="4" id="KW-1185">Reference proteome</keyword>
<feature type="region of interest" description="Disordered" evidence="1">
    <location>
        <begin position="26"/>
        <end position="47"/>
    </location>
</feature>
<feature type="compositionally biased region" description="Low complexity" evidence="1">
    <location>
        <begin position="241"/>
        <end position="251"/>
    </location>
</feature>
<proteinExistence type="predicted"/>
<protein>
    <recommendedName>
        <fullName evidence="5">Cellulase</fullName>
    </recommendedName>
</protein>
<evidence type="ECO:0000256" key="2">
    <source>
        <dbReference type="SAM" id="SignalP"/>
    </source>
</evidence>
<keyword evidence="2" id="KW-0732">Signal</keyword>
<gene>
    <name evidence="3" type="ORF">PCOR1329_LOCUS40036</name>
</gene>
<evidence type="ECO:0008006" key="5">
    <source>
        <dbReference type="Google" id="ProtNLM"/>
    </source>
</evidence>
<evidence type="ECO:0000313" key="4">
    <source>
        <dbReference type="Proteomes" id="UP001189429"/>
    </source>
</evidence>
<feature type="compositionally biased region" description="Basic and acidic residues" evidence="1">
    <location>
        <begin position="29"/>
        <end position="41"/>
    </location>
</feature>
<accession>A0ABN9TKS4</accession>
<reference evidence="3" key="1">
    <citation type="submission" date="2023-10" db="EMBL/GenBank/DDBJ databases">
        <authorList>
            <person name="Chen Y."/>
            <person name="Shah S."/>
            <person name="Dougan E. K."/>
            <person name="Thang M."/>
            <person name="Chan C."/>
        </authorList>
    </citation>
    <scope>NUCLEOTIDE SEQUENCE [LARGE SCALE GENOMIC DNA]</scope>
</reference>
<dbReference type="EMBL" id="CAUYUJ010014835">
    <property type="protein sequence ID" value="CAK0846572.1"/>
    <property type="molecule type" value="Genomic_DNA"/>
</dbReference>
<sequence length="311" mass="33165">RERESMAAAAPWARALAAAALAVSAAATDGRDPAPRQDRDATPTPPAVRHTWTNCECKVNWVMDDLDGNSLTCNEACCNLDDDPFGDYCYVVDPACEEFEWGYCRPESMSTPGCTDRPAGWSDSDGDDCYAYAYNGFCTTSGGYGAAWQEDDWGTLEDYTQDGYDASTACCACGGGSGTYQGYDDTKCADSAGWADSDGDDCTSYTQFFWCTPDGHTGTGWHEESGAPSPTSRRTDRPPCRRAAGAAGARRAPTRARRPRPSPTATRQASQCPAASRGSSHRGRVRRTATAASQARTTRKAMGTARSASSG</sequence>
<comment type="caution">
    <text evidence="3">The sequence shown here is derived from an EMBL/GenBank/DDBJ whole genome shotgun (WGS) entry which is preliminary data.</text>
</comment>
<feature type="signal peptide" evidence="2">
    <location>
        <begin position="1"/>
        <end position="27"/>
    </location>
</feature>
<feature type="region of interest" description="Disordered" evidence="1">
    <location>
        <begin position="219"/>
        <end position="311"/>
    </location>
</feature>
<dbReference type="Proteomes" id="UP001189429">
    <property type="component" value="Unassembled WGS sequence"/>
</dbReference>
<feature type="chain" id="PRO_5046098405" description="Cellulase" evidence="2">
    <location>
        <begin position="28"/>
        <end position="311"/>
    </location>
</feature>
<feature type="non-terminal residue" evidence="3">
    <location>
        <position position="1"/>
    </location>
</feature>
<evidence type="ECO:0000256" key="1">
    <source>
        <dbReference type="SAM" id="MobiDB-lite"/>
    </source>
</evidence>